<gene>
    <name evidence="2" type="ORF">chiPu_0017120</name>
</gene>
<dbReference type="InterPro" id="IPR013819">
    <property type="entry name" value="LipOase_C"/>
</dbReference>
<sequence>MEKPLRPDPPDGVSCQSKLGDYKQKYFTEEEVQIIIGKFQEELKKIDRVIQEYDENLVLKYEYMCPEKIENSVTI</sequence>
<protein>
    <recommendedName>
        <fullName evidence="1">Lipoxygenase domain-containing protein</fullName>
    </recommendedName>
</protein>
<dbReference type="PROSITE" id="PS51393">
    <property type="entry name" value="LIPOXYGENASE_3"/>
    <property type="match status" value="1"/>
</dbReference>
<dbReference type="GO" id="GO:0016702">
    <property type="term" value="F:oxidoreductase activity, acting on single donors with incorporation of molecular oxygen, incorporation of two atoms of oxygen"/>
    <property type="evidence" value="ECO:0007669"/>
    <property type="project" value="InterPro"/>
</dbReference>
<dbReference type="GO" id="GO:0046872">
    <property type="term" value="F:metal ion binding"/>
    <property type="evidence" value="ECO:0007669"/>
    <property type="project" value="InterPro"/>
</dbReference>
<evidence type="ECO:0000259" key="1">
    <source>
        <dbReference type="PROSITE" id="PS51393"/>
    </source>
</evidence>
<dbReference type="InterPro" id="IPR036226">
    <property type="entry name" value="LipOase_C_sf"/>
</dbReference>
<comment type="caution">
    <text evidence="2">The sequence shown here is derived from an EMBL/GenBank/DDBJ whole genome shotgun (WGS) entry which is preliminary data.</text>
</comment>
<name>A0A401T7M3_CHIPU</name>
<evidence type="ECO:0000313" key="3">
    <source>
        <dbReference type="Proteomes" id="UP000287033"/>
    </source>
</evidence>
<dbReference type="EMBL" id="BEZZ01001217">
    <property type="protein sequence ID" value="GCC38605.1"/>
    <property type="molecule type" value="Genomic_DNA"/>
</dbReference>
<dbReference type="OMA" id="YEYMCPE"/>
<reference evidence="2 3" key="1">
    <citation type="journal article" date="2018" name="Nat. Ecol. Evol.">
        <title>Shark genomes provide insights into elasmobranch evolution and the origin of vertebrates.</title>
        <authorList>
            <person name="Hara Y"/>
            <person name="Yamaguchi K"/>
            <person name="Onimaru K"/>
            <person name="Kadota M"/>
            <person name="Koyanagi M"/>
            <person name="Keeley SD"/>
            <person name="Tatsumi K"/>
            <person name="Tanaka K"/>
            <person name="Motone F"/>
            <person name="Kageyama Y"/>
            <person name="Nozu R"/>
            <person name="Adachi N"/>
            <person name="Nishimura O"/>
            <person name="Nakagawa R"/>
            <person name="Tanegashima C"/>
            <person name="Kiyatake I"/>
            <person name="Matsumoto R"/>
            <person name="Murakumo K"/>
            <person name="Nishida K"/>
            <person name="Terakita A"/>
            <person name="Kuratani S"/>
            <person name="Sato K"/>
            <person name="Hyodo S Kuraku.S."/>
        </authorList>
    </citation>
    <scope>NUCLEOTIDE SEQUENCE [LARGE SCALE GENOMIC DNA]</scope>
</reference>
<keyword evidence="3" id="KW-1185">Reference proteome</keyword>
<accession>A0A401T7M3</accession>
<organism evidence="2 3">
    <name type="scientific">Chiloscyllium punctatum</name>
    <name type="common">Brownbanded bambooshark</name>
    <name type="synonym">Hemiscyllium punctatum</name>
    <dbReference type="NCBI Taxonomy" id="137246"/>
    <lineage>
        <taxon>Eukaryota</taxon>
        <taxon>Metazoa</taxon>
        <taxon>Chordata</taxon>
        <taxon>Craniata</taxon>
        <taxon>Vertebrata</taxon>
        <taxon>Chondrichthyes</taxon>
        <taxon>Elasmobranchii</taxon>
        <taxon>Galeomorphii</taxon>
        <taxon>Galeoidea</taxon>
        <taxon>Orectolobiformes</taxon>
        <taxon>Hemiscylliidae</taxon>
        <taxon>Chiloscyllium</taxon>
    </lineage>
</organism>
<dbReference type="AlphaFoldDB" id="A0A401T7M3"/>
<dbReference type="Proteomes" id="UP000287033">
    <property type="component" value="Unassembled WGS sequence"/>
</dbReference>
<dbReference type="SUPFAM" id="SSF48484">
    <property type="entry name" value="Lipoxigenase"/>
    <property type="match status" value="1"/>
</dbReference>
<dbReference type="OrthoDB" id="407298at2759"/>
<evidence type="ECO:0000313" key="2">
    <source>
        <dbReference type="EMBL" id="GCC38605.1"/>
    </source>
</evidence>
<proteinExistence type="predicted"/>
<feature type="domain" description="Lipoxygenase" evidence="1">
    <location>
        <begin position="1"/>
        <end position="75"/>
    </location>
</feature>
<dbReference type="Gene3D" id="1.20.245.10">
    <property type="entry name" value="Lipoxygenase-1, Domain 5"/>
    <property type="match status" value="1"/>
</dbReference>